<sequence>MSSTTMMVDSTSETVSAIASCINLTPDKNGYVPASACNANYNFDPSFTAAIIFTLLFFIVTIAHIYQAFYHKKLRLCWVLIMGCVWELVSFAIRSASTKMQQNIVLATVSRIFGLLAPLWINAFVYMVLGRMIYFFIPDQKVWGMRGIRIAKVFIWLDVIFFIAQLAGAVLISPGAEHTTLKIGIHIYMGGIAFQELCIVISTAIAIQFLFIMQQREKSIGVSTNQILDQRHRNWRPLLSMIFASLALITTRIIYRLIEFSSGFDPMENPNPISYHEWYFMVLDPLPMLIAVALINMVHPGRILVGEGSEYPRLSSREKKGVKRLQKMDSKAAKDEKRAIKLGRKDDVVYIGLNEQQSGKSDGYEENTRYPGHSYR</sequence>
<dbReference type="PANTHER" id="PTHR31465:SF15">
    <property type="entry name" value="LIPID TRANSPORTER ATNI-RELATED"/>
    <property type="match status" value="1"/>
</dbReference>
<dbReference type="AlphaFoldDB" id="W9CQH5"/>
<reference evidence="6 7" key="1">
    <citation type="journal article" date="2014" name="Genome Announc.">
        <title>Draft genome sequence of Sclerotinia borealis, a psychrophilic plant pathogenic fungus.</title>
        <authorList>
            <person name="Mardanov A.V."/>
            <person name="Beletsky A.V."/>
            <person name="Kadnikov V.V."/>
            <person name="Ignatov A.N."/>
            <person name="Ravin N.V."/>
        </authorList>
    </citation>
    <scope>NUCLEOTIDE SEQUENCE [LARGE SCALE GENOMIC DNA]</scope>
    <source>
        <strain evidence="7">F-4157</strain>
    </source>
</reference>
<accession>W9CQH5</accession>
<evidence type="ECO:0008006" key="8">
    <source>
        <dbReference type="Google" id="ProtNLM"/>
    </source>
</evidence>
<dbReference type="InterPro" id="IPR007568">
    <property type="entry name" value="RTA1"/>
</dbReference>
<name>W9CQH5_SCLBF</name>
<feature type="transmembrane region" description="Helical" evidence="5">
    <location>
        <begin position="238"/>
        <end position="258"/>
    </location>
</feature>
<evidence type="ECO:0000313" key="6">
    <source>
        <dbReference type="EMBL" id="ESZ96750.1"/>
    </source>
</evidence>
<gene>
    <name evidence="6" type="ORF">SBOR_2894</name>
</gene>
<feature type="transmembrane region" description="Helical" evidence="5">
    <location>
        <begin position="192"/>
        <end position="213"/>
    </location>
</feature>
<dbReference type="GO" id="GO:0016020">
    <property type="term" value="C:membrane"/>
    <property type="evidence" value="ECO:0007669"/>
    <property type="project" value="UniProtKB-SubCell"/>
</dbReference>
<evidence type="ECO:0000256" key="3">
    <source>
        <dbReference type="ARBA" id="ARBA00022989"/>
    </source>
</evidence>
<feature type="transmembrane region" description="Helical" evidence="5">
    <location>
        <begin position="278"/>
        <end position="298"/>
    </location>
</feature>
<feature type="transmembrane region" description="Helical" evidence="5">
    <location>
        <begin position="47"/>
        <end position="69"/>
    </location>
</feature>
<dbReference type="STRING" id="1432307.W9CQH5"/>
<feature type="transmembrane region" description="Helical" evidence="5">
    <location>
        <begin position="105"/>
        <end position="129"/>
    </location>
</feature>
<organism evidence="6 7">
    <name type="scientific">Sclerotinia borealis (strain F-4128)</name>
    <dbReference type="NCBI Taxonomy" id="1432307"/>
    <lineage>
        <taxon>Eukaryota</taxon>
        <taxon>Fungi</taxon>
        <taxon>Dikarya</taxon>
        <taxon>Ascomycota</taxon>
        <taxon>Pezizomycotina</taxon>
        <taxon>Leotiomycetes</taxon>
        <taxon>Helotiales</taxon>
        <taxon>Sclerotiniaceae</taxon>
        <taxon>Sclerotinia</taxon>
    </lineage>
</organism>
<feature type="transmembrane region" description="Helical" evidence="5">
    <location>
        <begin position="150"/>
        <end position="172"/>
    </location>
</feature>
<dbReference type="Pfam" id="PF04479">
    <property type="entry name" value="RTA1"/>
    <property type="match status" value="1"/>
</dbReference>
<keyword evidence="7" id="KW-1185">Reference proteome</keyword>
<keyword evidence="2 5" id="KW-0812">Transmembrane</keyword>
<comment type="subcellular location">
    <subcellularLocation>
        <location evidence="1">Membrane</location>
        <topology evidence="1">Multi-pass membrane protein</topology>
    </subcellularLocation>
</comment>
<evidence type="ECO:0000313" key="7">
    <source>
        <dbReference type="Proteomes" id="UP000019487"/>
    </source>
</evidence>
<keyword evidence="4 5" id="KW-0472">Membrane</keyword>
<dbReference type="HOGENOM" id="CLU_033465_3_0_1"/>
<dbReference type="Proteomes" id="UP000019487">
    <property type="component" value="Unassembled WGS sequence"/>
</dbReference>
<dbReference type="EMBL" id="AYSA01000125">
    <property type="protein sequence ID" value="ESZ96750.1"/>
    <property type="molecule type" value="Genomic_DNA"/>
</dbReference>
<feature type="transmembrane region" description="Helical" evidence="5">
    <location>
        <begin position="76"/>
        <end position="93"/>
    </location>
</feature>
<dbReference type="OrthoDB" id="5384040at2759"/>
<evidence type="ECO:0000256" key="5">
    <source>
        <dbReference type="SAM" id="Phobius"/>
    </source>
</evidence>
<keyword evidence="3 5" id="KW-1133">Transmembrane helix</keyword>
<protein>
    <recommendedName>
        <fullName evidence="8">RTA1 domain protein</fullName>
    </recommendedName>
</protein>
<evidence type="ECO:0000256" key="2">
    <source>
        <dbReference type="ARBA" id="ARBA00022692"/>
    </source>
</evidence>
<evidence type="ECO:0000256" key="1">
    <source>
        <dbReference type="ARBA" id="ARBA00004141"/>
    </source>
</evidence>
<proteinExistence type="predicted"/>
<evidence type="ECO:0000256" key="4">
    <source>
        <dbReference type="ARBA" id="ARBA00023136"/>
    </source>
</evidence>
<dbReference type="PANTHER" id="PTHR31465">
    <property type="entry name" value="PROTEIN RTA1-RELATED"/>
    <property type="match status" value="1"/>
</dbReference>
<comment type="caution">
    <text evidence="6">The sequence shown here is derived from an EMBL/GenBank/DDBJ whole genome shotgun (WGS) entry which is preliminary data.</text>
</comment>